<dbReference type="Pfam" id="PF20180">
    <property type="entry name" value="UQCC2_CBP6"/>
    <property type="match status" value="1"/>
</dbReference>
<gene>
    <name evidence="1" type="ORF">PHLGIDRAFT_20654</name>
</gene>
<dbReference type="InterPro" id="IPR037653">
    <property type="entry name" value="Cbp6"/>
</dbReference>
<dbReference type="AlphaFoldDB" id="A0A0C3RPN6"/>
<dbReference type="GO" id="GO:0034551">
    <property type="term" value="P:mitochondrial respiratory chain complex III assembly"/>
    <property type="evidence" value="ECO:0007669"/>
    <property type="project" value="TreeGrafter"/>
</dbReference>
<proteinExistence type="predicted"/>
<dbReference type="STRING" id="745531.A0A0C3RPN6"/>
<reference evidence="1 2" key="1">
    <citation type="journal article" date="2014" name="PLoS Genet.">
        <title>Analysis of the Phlebiopsis gigantea genome, transcriptome and secretome provides insight into its pioneer colonization strategies of wood.</title>
        <authorList>
            <person name="Hori C."/>
            <person name="Ishida T."/>
            <person name="Igarashi K."/>
            <person name="Samejima M."/>
            <person name="Suzuki H."/>
            <person name="Master E."/>
            <person name="Ferreira P."/>
            <person name="Ruiz-Duenas F.J."/>
            <person name="Held B."/>
            <person name="Canessa P."/>
            <person name="Larrondo L.F."/>
            <person name="Schmoll M."/>
            <person name="Druzhinina I.S."/>
            <person name="Kubicek C.P."/>
            <person name="Gaskell J.A."/>
            <person name="Kersten P."/>
            <person name="St John F."/>
            <person name="Glasner J."/>
            <person name="Sabat G."/>
            <person name="Splinter BonDurant S."/>
            <person name="Syed K."/>
            <person name="Yadav J."/>
            <person name="Mgbeahuruike A.C."/>
            <person name="Kovalchuk A."/>
            <person name="Asiegbu F.O."/>
            <person name="Lackner G."/>
            <person name="Hoffmeister D."/>
            <person name="Rencoret J."/>
            <person name="Gutierrez A."/>
            <person name="Sun H."/>
            <person name="Lindquist E."/>
            <person name="Barry K."/>
            <person name="Riley R."/>
            <person name="Grigoriev I.V."/>
            <person name="Henrissat B."/>
            <person name="Kues U."/>
            <person name="Berka R.M."/>
            <person name="Martinez A.T."/>
            <person name="Covert S.F."/>
            <person name="Blanchette R.A."/>
            <person name="Cullen D."/>
        </authorList>
    </citation>
    <scope>NUCLEOTIDE SEQUENCE [LARGE SCALE GENOMIC DNA]</scope>
    <source>
        <strain evidence="1 2">11061_1 CR5-6</strain>
    </source>
</reference>
<dbReference type="GO" id="GO:0061671">
    <property type="term" value="C:Cbp3p-Cbp6 complex"/>
    <property type="evidence" value="ECO:0007669"/>
    <property type="project" value="InterPro"/>
</dbReference>
<dbReference type="OrthoDB" id="2107880at2759"/>
<dbReference type="Proteomes" id="UP000053257">
    <property type="component" value="Unassembled WGS sequence"/>
</dbReference>
<evidence type="ECO:0000313" key="2">
    <source>
        <dbReference type="Proteomes" id="UP000053257"/>
    </source>
</evidence>
<accession>A0A0C3RPN6</accession>
<dbReference type="EMBL" id="KN840773">
    <property type="protein sequence ID" value="KIP01521.1"/>
    <property type="molecule type" value="Genomic_DNA"/>
</dbReference>
<sequence>MASTTKLTQQLHRTAAHWPGDPFRPHLQLATFLKALADHPQLTPQAVRAARALHENEFQRKYPLSDKSLKPASMPLYYTRLVEGYEKSAQGIGRPWWKIFFGIW</sequence>
<protein>
    <submittedName>
        <fullName evidence="1">Uncharacterized protein</fullName>
    </submittedName>
</protein>
<dbReference type="GO" id="GO:0043022">
    <property type="term" value="F:ribosome binding"/>
    <property type="evidence" value="ECO:0007669"/>
    <property type="project" value="InterPro"/>
</dbReference>
<dbReference type="PANTHER" id="PTHR28250:SF1">
    <property type="entry name" value="CYTOCHROME B PRE-MRNA-PROCESSING PROTEIN 6"/>
    <property type="match status" value="1"/>
</dbReference>
<name>A0A0C3RPN6_PHLG1</name>
<keyword evidence="2" id="KW-1185">Reference proteome</keyword>
<organism evidence="1 2">
    <name type="scientific">Phlebiopsis gigantea (strain 11061_1 CR5-6)</name>
    <name type="common">White-rot fungus</name>
    <name type="synonym">Peniophora gigantea</name>
    <dbReference type="NCBI Taxonomy" id="745531"/>
    <lineage>
        <taxon>Eukaryota</taxon>
        <taxon>Fungi</taxon>
        <taxon>Dikarya</taxon>
        <taxon>Basidiomycota</taxon>
        <taxon>Agaricomycotina</taxon>
        <taxon>Agaricomycetes</taxon>
        <taxon>Polyporales</taxon>
        <taxon>Phanerochaetaceae</taxon>
        <taxon>Phlebiopsis</taxon>
    </lineage>
</organism>
<dbReference type="HOGENOM" id="CLU_138679_2_0_1"/>
<evidence type="ECO:0000313" key="1">
    <source>
        <dbReference type="EMBL" id="KIP01521.1"/>
    </source>
</evidence>
<dbReference type="PANTHER" id="PTHR28250">
    <property type="entry name" value="CYTOCHROME B PRE-MRNA-PROCESSING PROTEIN 6"/>
    <property type="match status" value="1"/>
</dbReference>